<dbReference type="InterPro" id="IPR013783">
    <property type="entry name" value="Ig-like_fold"/>
</dbReference>
<name>A0A8C4SXY4_ERPCA</name>
<dbReference type="SUPFAM" id="SSF48726">
    <property type="entry name" value="Immunoglobulin"/>
    <property type="match status" value="1"/>
</dbReference>
<dbReference type="GO" id="GO:0043277">
    <property type="term" value="P:apoptotic cell clearance"/>
    <property type="evidence" value="ECO:0007669"/>
    <property type="project" value="TreeGrafter"/>
</dbReference>
<keyword evidence="4" id="KW-1185">Reference proteome</keyword>
<dbReference type="AlphaFoldDB" id="A0A8C4SXY4"/>
<dbReference type="GO" id="GO:0001786">
    <property type="term" value="F:phosphatidylserine binding"/>
    <property type="evidence" value="ECO:0007669"/>
    <property type="project" value="TreeGrafter"/>
</dbReference>
<organism evidence="3 4">
    <name type="scientific">Erpetoichthys calabaricus</name>
    <name type="common">Rope fish</name>
    <name type="synonym">Calamoichthys calabaricus</name>
    <dbReference type="NCBI Taxonomy" id="27687"/>
    <lineage>
        <taxon>Eukaryota</taxon>
        <taxon>Metazoa</taxon>
        <taxon>Chordata</taxon>
        <taxon>Craniata</taxon>
        <taxon>Vertebrata</taxon>
        <taxon>Euteleostomi</taxon>
        <taxon>Actinopterygii</taxon>
        <taxon>Polypteriformes</taxon>
        <taxon>Polypteridae</taxon>
        <taxon>Erpetoichthys</taxon>
    </lineage>
</organism>
<feature type="region of interest" description="Disordered" evidence="1">
    <location>
        <begin position="138"/>
        <end position="179"/>
    </location>
</feature>
<evidence type="ECO:0000313" key="4">
    <source>
        <dbReference type="Proteomes" id="UP000694620"/>
    </source>
</evidence>
<feature type="domain" description="Ig-like" evidence="2">
    <location>
        <begin position="11"/>
        <end position="112"/>
    </location>
</feature>
<dbReference type="GO" id="GO:0060097">
    <property type="term" value="P:cytoskeletal rearrangement involved in phagocytosis, engulfment"/>
    <property type="evidence" value="ECO:0007669"/>
    <property type="project" value="TreeGrafter"/>
</dbReference>
<dbReference type="Ensembl" id="ENSECRT00000022977.1">
    <property type="protein sequence ID" value="ENSECRP00000022498.1"/>
    <property type="gene ID" value="ENSECRG00000015214.1"/>
</dbReference>
<evidence type="ECO:0000313" key="3">
    <source>
        <dbReference type="Ensembl" id="ENSECRP00000022498.1"/>
    </source>
</evidence>
<dbReference type="Pfam" id="PF07686">
    <property type="entry name" value="V-set"/>
    <property type="match status" value="1"/>
</dbReference>
<evidence type="ECO:0000256" key="1">
    <source>
        <dbReference type="SAM" id="MobiDB-lite"/>
    </source>
</evidence>
<reference evidence="3" key="2">
    <citation type="submission" date="2025-08" db="UniProtKB">
        <authorList>
            <consortium name="Ensembl"/>
        </authorList>
    </citation>
    <scope>IDENTIFICATION</scope>
</reference>
<proteinExistence type="predicted"/>
<feature type="compositionally biased region" description="Polar residues" evidence="1">
    <location>
        <begin position="170"/>
        <end position="179"/>
    </location>
</feature>
<reference evidence="3" key="3">
    <citation type="submission" date="2025-09" db="UniProtKB">
        <authorList>
            <consortium name="Ensembl"/>
        </authorList>
    </citation>
    <scope>IDENTIFICATION</scope>
</reference>
<dbReference type="InterPro" id="IPR007110">
    <property type="entry name" value="Ig-like_dom"/>
</dbReference>
<evidence type="ECO:0000259" key="2">
    <source>
        <dbReference type="PROSITE" id="PS50835"/>
    </source>
</evidence>
<dbReference type="PANTHER" id="PTHR46608">
    <property type="entry name" value="T-CELL IMMUNOGLOBULIN AND MUCIN DOMAIN-CONTAINING PROTEIN 4"/>
    <property type="match status" value="1"/>
</dbReference>
<protein>
    <recommendedName>
        <fullName evidence="2">Ig-like domain-containing protein</fullName>
    </recommendedName>
</protein>
<dbReference type="InterPro" id="IPR036179">
    <property type="entry name" value="Ig-like_dom_sf"/>
</dbReference>
<dbReference type="PROSITE" id="PS50835">
    <property type="entry name" value="IG_LIKE"/>
    <property type="match status" value="1"/>
</dbReference>
<accession>A0A8C4SXY4</accession>
<sequence>MPPLRSAQALPNLLFHLSVGDISRGKTHSVHEGETAILTCNYSIKYGLRPVCWGKACGTMWCHDEVIQTDGQRVTSKRSSRYTLKGDMLGGDVSLTIQQVKPTDASSYCCRVDIEGYFNDQKVVGNWSTGFGGGGGCLKSPNPRNNARPGSAPNKLRRQVPRSGGRLCSTAPSGDSQET</sequence>
<dbReference type="InterPro" id="IPR013106">
    <property type="entry name" value="Ig_V-set"/>
</dbReference>
<dbReference type="PANTHER" id="PTHR46608:SF2">
    <property type="entry name" value="T CELL IMMUNOGLOBULIN AND MUCIN DOMAIN CONTAINING 4 PRECURSOR"/>
    <property type="match status" value="1"/>
</dbReference>
<dbReference type="GeneTree" id="ENSGT00940000154444"/>
<dbReference type="Proteomes" id="UP000694620">
    <property type="component" value="Chromosome 11"/>
</dbReference>
<dbReference type="Gene3D" id="2.60.40.10">
    <property type="entry name" value="Immunoglobulins"/>
    <property type="match status" value="1"/>
</dbReference>
<reference evidence="3" key="1">
    <citation type="submission" date="2021-06" db="EMBL/GenBank/DDBJ databases">
        <authorList>
            <consortium name="Wellcome Sanger Institute Data Sharing"/>
        </authorList>
    </citation>
    <scope>NUCLEOTIDE SEQUENCE [LARGE SCALE GENOMIC DNA]</scope>
</reference>